<evidence type="ECO:0000313" key="3">
    <source>
        <dbReference type="EMBL" id="MFK5733640.1"/>
    </source>
</evidence>
<dbReference type="AlphaFoldDB" id="A0A923JWG5"/>
<dbReference type="Pfam" id="PF15561">
    <property type="entry name" value="Imm15"/>
    <property type="match status" value="1"/>
</dbReference>
<reference evidence="1" key="3">
    <citation type="submission" date="2020-07" db="EMBL/GenBank/DDBJ databases">
        <authorList>
            <person name="Lood C."/>
            <person name="Girard L."/>
        </authorList>
    </citation>
    <scope>NUCLEOTIDE SEQUENCE</scope>
    <source>
        <strain evidence="1">SWRI10</strain>
    </source>
</reference>
<reference evidence="2" key="4">
    <citation type="submission" date="2021-06" db="EMBL/GenBank/DDBJ databases">
        <title>Updating the genus Pseudomonas: Description of 43 new species and partition of the Pseudomonas putida group.</title>
        <authorList>
            <person name="Girard L."/>
            <person name="Lood C."/>
            <person name="Vandamme P."/>
            <person name="Rokni-Zadeh H."/>
            <person name="Van Noort V."/>
            <person name="Hofte M."/>
            <person name="Lavigne R."/>
            <person name="De Mot R."/>
        </authorList>
    </citation>
    <scope>NUCLEOTIDE SEQUENCE</scope>
    <source>
        <strain evidence="2">SWRI10</strain>
    </source>
</reference>
<dbReference type="EMBL" id="JABWRE020000001">
    <property type="protein sequence ID" value="MBV4535235.1"/>
    <property type="molecule type" value="Genomic_DNA"/>
</dbReference>
<proteinExistence type="predicted"/>
<dbReference type="InterPro" id="IPR028264">
    <property type="entry name" value="Imm15"/>
</dbReference>
<dbReference type="RefSeq" id="WP_186556038.1">
    <property type="nucleotide sequence ID" value="NZ_JABWRE020000001.1"/>
</dbReference>
<organism evidence="1">
    <name type="scientific">Pseudomonas urmiensis</name>
    <dbReference type="NCBI Taxonomy" id="2745493"/>
    <lineage>
        <taxon>Bacteria</taxon>
        <taxon>Pseudomonadati</taxon>
        <taxon>Pseudomonadota</taxon>
        <taxon>Gammaproteobacteria</taxon>
        <taxon>Pseudomonadales</taxon>
        <taxon>Pseudomonadaceae</taxon>
        <taxon>Pseudomonas</taxon>
    </lineage>
</organism>
<evidence type="ECO:0000313" key="4">
    <source>
        <dbReference type="Proteomes" id="UP001621534"/>
    </source>
</evidence>
<dbReference type="EMBL" id="JAHWXS010000008">
    <property type="protein sequence ID" value="MFK5733640.1"/>
    <property type="molecule type" value="Genomic_DNA"/>
</dbReference>
<evidence type="ECO:0000313" key="1">
    <source>
        <dbReference type="EMBL" id="MBC3442495.1"/>
    </source>
</evidence>
<dbReference type="Proteomes" id="UP001621534">
    <property type="component" value="Unassembled WGS sequence"/>
</dbReference>
<accession>A0A923JWG5</accession>
<sequence length="171" mass="20261">MNLIRLYEKIIAKEAYRDLEVFFCEIDSFEEIPLISRDSRLAKLQKMLKQDDASEFLLGLAYFLLNTIRLIGRSKNIKYGLLAITYVDFDEREYGPTLRPHLFFYPDEPGQKLYDTLLKKQPPNDSTEMLHIKSTFKSCNLLEQFIFIESRWFDEACKEELIRIFAIPKQS</sequence>
<dbReference type="Proteomes" id="UP000599879">
    <property type="component" value="Unassembled WGS sequence"/>
</dbReference>
<evidence type="ECO:0000313" key="2">
    <source>
        <dbReference type="EMBL" id="MBV4535235.1"/>
    </source>
</evidence>
<dbReference type="EMBL" id="JABWRE010000013">
    <property type="protein sequence ID" value="MBC3442495.1"/>
    <property type="molecule type" value="Genomic_DNA"/>
</dbReference>
<name>A0A923JWG5_9PSED</name>
<gene>
    <name evidence="2" type="ORF">HU737_004500</name>
    <name evidence="1" type="ORF">HU737_17530</name>
    <name evidence="3" type="ORF">KW869_08855</name>
</gene>
<protein>
    <submittedName>
        <fullName evidence="1">Uncharacterized protein</fullName>
    </submittedName>
</protein>
<keyword evidence="4" id="KW-1185">Reference proteome</keyword>
<reference evidence="1" key="2">
    <citation type="journal article" date="2020" name="Microorganisms">
        <title>Reliable Identification of Environmental Pseudomonas Isolates Using the rpoD Gene.</title>
        <authorList>
            <consortium name="The Broad Institute Genome Sequencing Platform"/>
            <person name="Girard L."/>
            <person name="Lood C."/>
            <person name="Rokni-Zadeh H."/>
            <person name="van Noort V."/>
            <person name="Lavigne R."/>
            <person name="De Mot R."/>
        </authorList>
    </citation>
    <scope>NUCLEOTIDE SEQUENCE</scope>
    <source>
        <strain evidence="1">SWRI10</strain>
    </source>
</reference>
<comment type="caution">
    <text evidence="1">The sequence shown here is derived from an EMBL/GenBank/DDBJ whole genome shotgun (WGS) entry which is preliminary data.</text>
</comment>
<reference evidence="3" key="5">
    <citation type="submission" date="2021-07" db="EMBL/GenBank/DDBJ databases">
        <authorList>
            <person name="Wevar Oller A.L."/>
            <person name="Talano M.A."/>
            <person name="Torres Tejerizo G.A."/>
            <person name="Agostini E."/>
        </authorList>
    </citation>
    <scope>NUCLEOTIDE SEQUENCE</scope>
    <source>
        <strain evidence="3">AW4</strain>
    </source>
</reference>
<reference evidence="3 4" key="1">
    <citation type="journal article" date="2012" name="Plant Soil">
        <title>Screening of plant growth-promoting traits in arsenic-resistant bacteria isolated from the rhizosphere of soybean plants from Argentinean agricultural soil.</title>
        <authorList>
            <person name="Wevar Oller A.L."/>
            <person name="Talano M.A."/>
            <person name="Agostini E."/>
        </authorList>
    </citation>
    <scope>NUCLEOTIDE SEQUENCE [LARGE SCALE GENOMIC DNA]</scope>
    <source>
        <strain evidence="3 4">AW4</strain>
    </source>
</reference>